<keyword evidence="7 12" id="KW-1133">Transmembrane helix</keyword>
<feature type="transmembrane region" description="Helical" evidence="12">
    <location>
        <begin position="183"/>
        <end position="201"/>
    </location>
</feature>
<evidence type="ECO:0000256" key="11">
    <source>
        <dbReference type="ARBA" id="ARBA00023201"/>
    </source>
</evidence>
<dbReference type="InterPro" id="IPR050277">
    <property type="entry name" value="Sodium:Solute_Symporter"/>
</dbReference>
<keyword evidence="8" id="KW-0915">Sodium</keyword>
<comment type="subcellular location">
    <subcellularLocation>
        <location evidence="1">Cell membrane</location>
        <topology evidence="1">Multi-pass membrane protein</topology>
    </subcellularLocation>
</comment>
<feature type="transmembrane region" description="Helical" evidence="12">
    <location>
        <begin position="44"/>
        <end position="66"/>
    </location>
</feature>
<protein>
    <submittedName>
        <fullName evidence="13">Sodium/proline symporter</fullName>
    </submittedName>
</protein>
<dbReference type="PANTHER" id="PTHR48086">
    <property type="entry name" value="SODIUM/PROLINE SYMPORTER-RELATED"/>
    <property type="match status" value="1"/>
</dbReference>
<keyword evidence="10 12" id="KW-0472">Membrane</keyword>
<keyword evidence="5 12" id="KW-0812">Transmembrane</keyword>
<dbReference type="NCBIfam" id="TIGR00813">
    <property type="entry name" value="sss"/>
    <property type="match status" value="1"/>
</dbReference>
<feature type="transmembrane region" description="Helical" evidence="12">
    <location>
        <begin position="229"/>
        <end position="247"/>
    </location>
</feature>
<dbReference type="GO" id="GO:0015193">
    <property type="term" value="F:L-proline transmembrane transporter activity"/>
    <property type="evidence" value="ECO:0007669"/>
    <property type="project" value="TreeGrafter"/>
</dbReference>
<dbReference type="InterPro" id="IPR001734">
    <property type="entry name" value="Na/solute_symporter"/>
</dbReference>
<feature type="transmembrane region" description="Helical" evidence="12">
    <location>
        <begin position="157"/>
        <end position="176"/>
    </location>
</feature>
<proteinExistence type="inferred from homology"/>
<dbReference type="EMBL" id="LNQE01000082">
    <property type="protein sequence ID" value="KUG29446.1"/>
    <property type="molecule type" value="Genomic_DNA"/>
</dbReference>
<feature type="transmembrane region" description="Helical" evidence="12">
    <location>
        <begin position="450"/>
        <end position="470"/>
    </location>
</feature>
<evidence type="ECO:0000256" key="10">
    <source>
        <dbReference type="ARBA" id="ARBA00023136"/>
    </source>
</evidence>
<keyword evidence="9" id="KW-0406">Ion transport</keyword>
<dbReference type="GO" id="GO:0005298">
    <property type="term" value="F:proline:sodium symporter activity"/>
    <property type="evidence" value="ECO:0007669"/>
    <property type="project" value="TreeGrafter"/>
</dbReference>
<reference evidence="13" key="1">
    <citation type="journal article" date="2015" name="Proc. Natl. Acad. Sci. U.S.A.">
        <title>Networks of energetic and metabolic interactions define dynamics in microbial communities.</title>
        <authorList>
            <person name="Embree M."/>
            <person name="Liu J.K."/>
            <person name="Al-Bassam M.M."/>
            <person name="Zengler K."/>
        </authorList>
    </citation>
    <scope>NUCLEOTIDE SEQUENCE</scope>
</reference>
<evidence type="ECO:0000256" key="3">
    <source>
        <dbReference type="ARBA" id="ARBA00022448"/>
    </source>
</evidence>
<dbReference type="Gene3D" id="1.20.1730.10">
    <property type="entry name" value="Sodium/glucose cotransporter"/>
    <property type="match status" value="1"/>
</dbReference>
<evidence type="ECO:0000256" key="6">
    <source>
        <dbReference type="ARBA" id="ARBA00022847"/>
    </source>
</evidence>
<feature type="transmembrane region" description="Helical" evidence="12">
    <location>
        <begin position="119"/>
        <end position="137"/>
    </location>
</feature>
<evidence type="ECO:0000313" key="13">
    <source>
        <dbReference type="EMBL" id="KUG29446.1"/>
    </source>
</evidence>
<feature type="transmembrane region" description="Helical" evidence="12">
    <location>
        <begin position="72"/>
        <end position="91"/>
    </location>
</feature>
<sequence>MFSIILLCVFFTFMIGVGVWGMRRTSSLNDFFLGGRSIGPWVSAVAYGTTYFSAVLFIGFAGKLGWAYGLNALWIAAGNAVFGSLAAWLVLGRRTRRMTKRLDVMTMPEFLQERYDGKYLKIISALIIFVFLLPYSASVFKGLGYLFEANFSISFDTALLIMIGITGLYLVLGGYFAIAFTDFVQGIIMVGGSLTMVYLLVQKGGGLSEVLSTIPVKHLLHMPPEKQPGTLLLCALVFMTSFGTWGLPQMVQKFYAIKDESVITKAALATCVFALIIGFAAYFTGSMSHLFYDAPPLSPSGAANFDRLIPDMLKTHLPEALMALILLLVLSASMSTLSSLVLVSASAVAIDLYKGHVNPEISNKASVRLIRLLSALFIAISYVIARYDFDIIITLMSLSWGAVAGAFMAPYIYGLFWKRATKAGVKAGMATGLAVNIALFFILGPAKSPIASSAAMIAPFLVIPLVSLFTRPPRPDIIAQAFDGKR</sequence>
<evidence type="ECO:0000256" key="1">
    <source>
        <dbReference type="ARBA" id="ARBA00004651"/>
    </source>
</evidence>
<dbReference type="Pfam" id="PF00474">
    <property type="entry name" value="SSF"/>
    <property type="match status" value="1"/>
</dbReference>
<keyword evidence="6" id="KW-0769">Symport</keyword>
<name>A0A0W8G8M3_9ZZZZ</name>
<organism evidence="13">
    <name type="scientific">hydrocarbon metagenome</name>
    <dbReference type="NCBI Taxonomy" id="938273"/>
    <lineage>
        <taxon>unclassified sequences</taxon>
        <taxon>metagenomes</taxon>
        <taxon>ecological metagenomes</taxon>
    </lineage>
</organism>
<evidence type="ECO:0000256" key="7">
    <source>
        <dbReference type="ARBA" id="ARBA00022989"/>
    </source>
</evidence>
<keyword evidence="4" id="KW-1003">Cell membrane</keyword>
<dbReference type="PROSITE" id="PS50283">
    <property type="entry name" value="NA_SOLUT_SYMP_3"/>
    <property type="match status" value="1"/>
</dbReference>
<feature type="transmembrane region" description="Helical" evidence="12">
    <location>
        <begin position="391"/>
        <end position="413"/>
    </location>
</feature>
<feature type="transmembrane region" description="Helical" evidence="12">
    <location>
        <begin position="6"/>
        <end position="23"/>
    </location>
</feature>
<comment type="similarity">
    <text evidence="2">Belongs to the sodium:solute symporter (SSF) (TC 2.A.21) family.</text>
</comment>
<accession>A0A0W8G8M3</accession>
<evidence type="ECO:0000256" key="8">
    <source>
        <dbReference type="ARBA" id="ARBA00023053"/>
    </source>
</evidence>
<evidence type="ECO:0000256" key="4">
    <source>
        <dbReference type="ARBA" id="ARBA00022475"/>
    </source>
</evidence>
<dbReference type="GO" id="GO:0015824">
    <property type="term" value="P:proline transport"/>
    <property type="evidence" value="ECO:0007669"/>
    <property type="project" value="TreeGrafter"/>
</dbReference>
<feature type="transmembrane region" description="Helical" evidence="12">
    <location>
        <begin position="365"/>
        <end position="385"/>
    </location>
</feature>
<feature type="transmembrane region" description="Helical" evidence="12">
    <location>
        <begin position="267"/>
        <end position="292"/>
    </location>
</feature>
<evidence type="ECO:0000256" key="12">
    <source>
        <dbReference type="SAM" id="Phobius"/>
    </source>
</evidence>
<evidence type="ECO:0000256" key="2">
    <source>
        <dbReference type="ARBA" id="ARBA00006434"/>
    </source>
</evidence>
<keyword evidence="3" id="KW-0813">Transport</keyword>
<evidence type="ECO:0000256" key="5">
    <source>
        <dbReference type="ARBA" id="ARBA00022692"/>
    </source>
</evidence>
<dbReference type="AlphaFoldDB" id="A0A0W8G8M3"/>
<gene>
    <name evidence="13" type="ORF">ASZ90_000646</name>
</gene>
<comment type="caution">
    <text evidence="13">The sequence shown here is derived from an EMBL/GenBank/DDBJ whole genome shotgun (WGS) entry which is preliminary data.</text>
</comment>
<dbReference type="GO" id="GO:0005886">
    <property type="term" value="C:plasma membrane"/>
    <property type="evidence" value="ECO:0007669"/>
    <property type="project" value="UniProtKB-SubCell"/>
</dbReference>
<keyword evidence="11" id="KW-0739">Sodium transport</keyword>
<dbReference type="InterPro" id="IPR038377">
    <property type="entry name" value="Na/Glc_symporter_sf"/>
</dbReference>
<dbReference type="PANTHER" id="PTHR48086:SF3">
    <property type="entry name" value="SODIUM_PROLINE SYMPORTER"/>
    <property type="match status" value="1"/>
</dbReference>
<feature type="transmembrane region" description="Helical" evidence="12">
    <location>
        <begin position="320"/>
        <end position="353"/>
    </location>
</feature>
<feature type="transmembrane region" description="Helical" evidence="12">
    <location>
        <begin position="425"/>
        <end position="444"/>
    </location>
</feature>
<evidence type="ECO:0000256" key="9">
    <source>
        <dbReference type="ARBA" id="ARBA00023065"/>
    </source>
</evidence>